<feature type="domain" description="Amidohydrolase 3" evidence="1">
    <location>
        <begin position="111"/>
        <end position="332"/>
    </location>
</feature>
<evidence type="ECO:0000313" key="2">
    <source>
        <dbReference type="EMBL" id="MEQ4482415.1"/>
    </source>
</evidence>
<dbReference type="InterPro" id="IPR011059">
    <property type="entry name" value="Metal-dep_hydrolase_composite"/>
</dbReference>
<dbReference type="Pfam" id="PF07969">
    <property type="entry name" value="Amidohydro_3"/>
    <property type="match status" value="1"/>
</dbReference>
<dbReference type="Gene3D" id="3.20.20.140">
    <property type="entry name" value="Metal-dependent hydrolases"/>
    <property type="match status" value="1"/>
</dbReference>
<name>A0ABV1KQQ0_9BACL</name>
<dbReference type="SUPFAM" id="SSF51556">
    <property type="entry name" value="Metallo-dependent hydrolases"/>
    <property type="match status" value="1"/>
</dbReference>
<accession>A0ABV1KQQ0</accession>
<organism evidence="2 3">
    <name type="scientific">Cohnella silvisoli</name>
    <dbReference type="NCBI Taxonomy" id="2873699"/>
    <lineage>
        <taxon>Bacteria</taxon>
        <taxon>Bacillati</taxon>
        <taxon>Bacillota</taxon>
        <taxon>Bacilli</taxon>
        <taxon>Bacillales</taxon>
        <taxon>Paenibacillaceae</taxon>
        <taxon>Cohnella</taxon>
    </lineage>
</organism>
<dbReference type="InterPro" id="IPR052349">
    <property type="entry name" value="Metallo-hydrolase_Enzymes"/>
</dbReference>
<keyword evidence="3" id="KW-1185">Reference proteome</keyword>
<dbReference type="InterPro" id="IPR032466">
    <property type="entry name" value="Metal_Hydrolase"/>
</dbReference>
<proteinExistence type="predicted"/>
<dbReference type="Proteomes" id="UP001493487">
    <property type="component" value="Unassembled WGS sequence"/>
</dbReference>
<dbReference type="EMBL" id="JASKHM010000004">
    <property type="protein sequence ID" value="MEQ4482415.1"/>
    <property type="molecule type" value="Genomic_DNA"/>
</dbReference>
<dbReference type="PANTHER" id="PTHR32027:SF9">
    <property type="entry name" value="BLL3847 PROTEIN"/>
    <property type="match status" value="1"/>
</dbReference>
<dbReference type="Gene3D" id="2.30.40.10">
    <property type="entry name" value="Urease, subunit C, domain 1"/>
    <property type="match status" value="1"/>
</dbReference>
<dbReference type="SUPFAM" id="SSF51338">
    <property type="entry name" value="Composite domain of metallo-dependent hydrolases"/>
    <property type="match status" value="1"/>
</dbReference>
<sequence>MKTWLCNASIDSRQYHIGMEEGRIVSVLPSSVSIPAGDSREDAQGMLLLPTFADYHTHLDKSFVGEGWVSRPKLNHIMEMLQVEKELQAGLRTSVLERAGKTLEAIVQGGTSRLRVHVDVDPTVGLKHLEAVVELKERYSNKIHLEIVAFPQQGLMKLDSVRWMKEALRNGAEMVGGVDPAGIDGDMEASLNAVFELSAEFDAAIDLHLHDPDQIGKATILKMIELTEQAGLGGRVAISHAYCLGELSRGEVEEIAGGLVAMDIPIISSVPIDTPMPPIARLTELGVKVHLGTDHPNADSWTPFGSCDMLEKARRLAEKYMWFDDHSMREAYSYIGNPPLLPIIGSPANFMLVQATNAAHALASLPVREKVYYQGVLIAGRMQKEA</sequence>
<dbReference type="RefSeq" id="WP_232187597.1">
    <property type="nucleotide sequence ID" value="NZ_JAIOAP010000013.1"/>
</dbReference>
<evidence type="ECO:0000313" key="3">
    <source>
        <dbReference type="Proteomes" id="UP001493487"/>
    </source>
</evidence>
<dbReference type="PANTHER" id="PTHR32027">
    <property type="entry name" value="CYTOSINE DEAMINASE"/>
    <property type="match status" value="1"/>
</dbReference>
<reference evidence="2 3" key="1">
    <citation type="journal article" date="2023" name="Genome Announc.">
        <title>Pan-Genome Analyses of the Genus Cohnella and Proposal of the Novel Species Cohnella silvisoli sp. nov., Isolated from Forest Soil.</title>
        <authorList>
            <person name="Wang C."/>
            <person name="Mao L."/>
            <person name="Bao G."/>
            <person name="Zhu H."/>
        </authorList>
    </citation>
    <scope>NUCLEOTIDE SEQUENCE [LARGE SCALE GENOMIC DNA]</scope>
    <source>
        <strain evidence="2 3">NL03-T5-1</strain>
    </source>
</reference>
<comment type="caution">
    <text evidence="2">The sequence shown here is derived from an EMBL/GenBank/DDBJ whole genome shotgun (WGS) entry which is preliminary data.</text>
</comment>
<dbReference type="InterPro" id="IPR013108">
    <property type="entry name" value="Amidohydro_3"/>
</dbReference>
<dbReference type="CDD" id="cd01293">
    <property type="entry name" value="Bact_CD"/>
    <property type="match status" value="1"/>
</dbReference>
<evidence type="ECO:0000259" key="1">
    <source>
        <dbReference type="Pfam" id="PF07969"/>
    </source>
</evidence>
<protein>
    <submittedName>
        <fullName evidence="2">Amidohydrolase family protein</fullName>
    </submittedName>
</protein>
<gene>
    <name evidence="2" type="ORF">QJS35_08425</name>
</gene>